<name>A0A0X3Q0P8_SCHSO</name>
<proteinExistence type="predicted"/>
<reference evidence="2" key="1">
    <citation type="submission" date="2016-01" db="EMBL/GenBank/DDBJ databases">
        <title>Reference transcriptome for the parasite Schistocephalus solidus: insights into the molecular evolution of parasitism.</title>
        <authorList>
            <person name="Hebert F.O."/>
            <person name="Grambauer S."/>
            <person name="Barber I."/>
            <person name="Landry C.R."/>
            <person name="Aubin-Horth N."/>
        </authorList>
    </citation>
    <scope>NUCLEOTIDE SEQUENCE</scope>
</reference>
<keyword evidence="1" id="KW-0812">Transmembrane</keyword>
<keyword evidence="1" id="KW-0472">Membrane</keyword>
<evidence type="ECO:0000313" key="2">
    <source>
        <dbReference type="EMBL" id="JAP57358.1"/>
    </source>
</evidence>
<dbReference type="EMBL" id="GEEE01005867">
    <property type="protein sequence ID" value="JAP57358.1"/>
    <property type="molecule type" value="Transcribed_RNA"/>
</dbReference>
<feature type="transmembrane region" description="Helical" evidence="1">
    <location>
        <begin position="70"/>
        <end position="96"/>
    </location>
</feature>
<keyword evidence="1" id="KW-1133">Transmembrane helix</keyword>
<accession>A0A0X3Q0P8</accession>
<organism evidence="2">
    <name type="scientific">Schistocephalus solidus</name>
    <name type="common">Tapeworm</name>
    <dbReference type="NCBI Taxonomy" id="70667"/>
    <lineage>
        <taxon>Eukaryota</taxon>
        <taxon>Metazoa</taxon>
        <taxon>Spiralia</taxon>
        <taxon>Lophotrochozoa</taxon>
        <taxon>Platyhelminthes</taxon>
        <taxon>Cestoda</taxon>
        <taxon>Eucestoda</taxon>
        <taxon>Diphyllobothriidea</taxon>
        <taxon>Diphyllobothriidae</taxon>
        <taxon>Schistocephalus</taxon>
    </lineage>
</organism>
<protein>
    <submittedName>
        <fullName evidence="2">Pituitary tumor-transforming gene 1 protein-interacting protein</fullName>
    </submittedName>
</protein>
<sequence length="145" mass="16351">MKNSSESDVDTFCSQFDGVCQDCITHASCIFCQSNHQCISFPLRSLGVPPWSRCPPNLSSVNWVSCSISYAYLLALAVALLVFFSLLLTCFFVVVIRQFWPTERLHSGNSGCVFRPLRIWPFRRIKRGHRSDESVEALGPNTVDL</sequence>
<evidence type="ECO:0000256" key="1">
    <source>
        <dbReference type="SAM" id="Phobius"/>
    </source>
</evidence>
<dbReference type="AlphaFoldDB" id="A0A0X3Q0P8"/>
<gene>
    <name evidence="2" type="primary">PTTG</name>
    <name evidence="2" type="ORF">TR157086</name>
</gene>